<proteinExistence type="predicted"/>
<organism evidence="1 2">
    <name type="scientific">Malus domestica</name>
    <name type="common">Apple</name>
    <name type="synonym">Pyrus malus</name>
    <dbReference type="NCBI Taxonomy" id="3750"/>
    <lineage>
        <taxon>Eukaryota</taxon>
        <taxon>Viridiplantae</taxon>
        <taxon>Streptophyta</taxon>
        <taxon>Embryophyta</taxon>
        <taxon>Tracheophyta</taxon>
        <taxon>Spermatophyta</taxon>
        <taxon>Magnoliopsida</taxon>
        <taxon>eudicotyledons</taxon>
        <taxon>Gunneridae</taxon>
        <taxon>Pentapetalae</taxon>
        <taxon>rosids</taxon>
        <taxon>fabids</taxon>
        <taxon>Rosales</taxon>
        <taxon>Rosaceae</taxon>
        <taxon>Amygdaloideae</taxon>
        <taxon>Maleae</taxon>
        <taxon>Malus</taxon>
    </lineage>
</organism>
<gene>
    <name evidence="1" type="ORF">DVH24_038352</name>
</gene>
<protein>
    <submittedName>
        <fullName evidence="1">Uncharacterized protein</fullName>
    </submittedName>
</protein>
<dbReference type="Proteomes" id="UP000290289">
    <property type="component" value="Chromosome 3"/>
</dbReference>
<comment type="caution">
    <text evidence="1">The sequence shown here is derived from an EMBL/GenBank/DDBJ whole genome shotgun (WGS) entry which is preliminary data.</text>
</comment>
<name>A0A498K9G1_MALDO</name>
<accession>A0A498K9G1</accession>
<evidence type="ECO:0000313" key="2">
    <source>
        <dbReference type="Proteomes" id="UP000290289"/>
    </source>
</evidence>
<sequence>MYQLLEGVEALPELLGNLTCLIGLTIRNYKKLMNLSSAKVMQRVATLLSQRIKQSEHSRSWDFLVFTDIIAASLLDLDITHESLRGIFSFMEPTLPQPSAVAGNAVEDINFYGLGNKNGRGEVHIVYLGSLFLMVFTHHCLNTLEFYRELSGREGRIGIPVETHARIISHTFMFPSQNILIWINWQTAWVMELRSWTCKQQPNCSKLELAAPFHQSTPRPQTSNVD</sequence>
<reference evidence="1 2" key="1">
    <citation type="submission" date="2018-10" db="EMBL/GenBank/DDBJ databases">
        <title>A high-quality apple genome assembly.</title>
        <authorList>
            <person name="Hu J."/>
        </authorList>
    </citation>
    <scope>NUCLEOTIDE SEQUENCE [LARGE SCALE GENOMIC DNA]</scope>
    <source>
        <strain evidence="2">cv. HFTH1</strain>
        <tissue evidence="1">Young leaf</tissue>
    </source>
</reference>
<keyword evidence="2" id="KW-1185">Reference proteome</keyword>
<dbReference type="AlphaFoldDB" id="A0A498K9G1"/>
<dbReference type="EMBL" id="RDQH01000329">
    <property type="protein sequence ID" value="RXI04078.1"/>
    <property type="molecule type" value="Genomic_DNA"/>
</dbReference>
<evidence type="ECO:0000313" key="1">
    <source>
        <dbReference type="EMBL" id="RXI04078.1"/>
    </source>
</evidence>